<keyword evidence="1" id="KW-1003">Cell membrane</keyword>
<evidence type="ECO:0000256" key="4">
    <source>
        <dbReference type="ARBA" id="ARBA00023136"/>
    </source>
</evidence>
<gene>
    <name evidence="6" type="ORF">B4135_2387</name>
</gene>
<dbReference type="PANTHER" id="PTHR38452:SF1">
    <property type="entry name" value="UPF0756 MEMBRANE PROTEIN YEAL"/>
    <property type="match status" value="1"/>
</dbReference>
<dbReference type="GO" id="GO:0005886">
    <property type="term" value="C:plasma membrane"/>
    <property type="evidence" value="ECO:0007669"/>
    <property type="project" value="TreeGrafter"/>
</dbReference>
<reference evidence="6 7" key="1">
    <citation type="submission" date="2016-01" db="EMBL/GenBank/DDBJ databases">
        <title>Draft Genome Sequences of Seven Thermophilic Sporeformers Isolated from Foods.</title>
        <authorList>
            <person name="Berendsen E.M."/>
            <person name="Wells-Bennik M.H."/>
            <person name="Krawcyk A.O."/>
            <person name="De Jong A."/>
            <person name="Holsappel S."/>
            <person name="Eijlander R.T."/>
            <person name="Kuipers O.P."/>
        </authorList>
    </citation>
    <scope>NUCLEOTIDE SEQUENCE [LARGE SCALE GENOMIC DNA]</scope>
    <source>
        <strain evidence="6 7">B4135</strain>
    </source>
</reference>
<dbReference type="STRING" id="301148.B4135_2387"/>
<keyword evidence="4 5" id="KW-0472">Membrane</keyword>
<evidence type="ECO:0000313" key="7">
    <source>
        <dbReference type="Proteomes" id="UP000075683"/>
    </source>
</evidence>
<organism evidence="6 7">
    <name type="scientific">Caldibacillus debilis</name>
    <dbReference type="NCBI Taxonomy" id="301148"/>
    <lineage>
        <taxon>Bacteria</taxon>
        <taxon>Bacillati</taxon>
        <taxon>Bacillota</taxon>
        <taxon>Bacilli</taxon>
        <taxon>Bacillales</taxon>
        <taxon>Bacillaceae</taxon>
        <taxon>Caldibacillus</taxon>
    </lineage>
</organism>
<dbReference type="Proteomes" id="UP000075683">
    <property type="component" value="Unassembled WGS sequence"/>
</dbReference>
<dbReference type="PANTHER" id="PTHR38452">
    <property type="entry name" value="UPF0756 MEMBRANE PROTEIN YEAL"/>
    <property type="match status" value="1"/>
</dbReference>
<evidence type="ECO:0000256" key="1">
    <source>
        <dbReference type="ARBA" id="ARBA00022475"/>
    </source>
</evidence>
<keyword evidence="3 5" id="KW-1133">Transmembrane helix</keyword>
<proteinExistence type="predicted"/>
<evidence type="ECO:0000256" key="3">
    <source>
        <dbReference type="ARBA" id="ARBA00022989"/>
    </source>
</evidence>
<keyword evidence="2 5" id="KW-0812">Transmembrane</keyword>
<dbReference type="EMBL" id="LQYT01000053">
    <property type="protein sequence ID" value="KYD17716.1"/>
    <property type="molecule type" value="Genomic_DNA"/>
</dbReference>
<evidence type="ECO:0000256" key="2">
    <source>
        <dbReference type="ARBA" id="ARBA00022692"/>
    </source>
</evidence>
<evidence type="ECO:0000313" key="6">
    <source>
        <dbReference type="EMBL" id="KYD17716.1"/>
    </source>
</evidence>
<comment type="caution">
    <text evidence="6">The sequence shown here is derived from an EMBL/GenBank/DDBJ whole genome shotgun (WGS) entry which is preliminary data.</text>
</comment>
<dbReference type="AlphaFoldDB" id="A0A150M008"/>
<dbReference type="Pfam" id="PF04284">
    <property type="entry name" value="DUF441"/>
    <property type="match status" value="1"/>
</dbReference>
<protein>
    <submittedName>
        <fullName evidence="6">Uncharacterized protein</fullName>
    </submittedName>
</protein>
<feature type="transmembrane region" description="Helical" evidence="5">
    <location>
        <begin position="26"/>
        <end position="44"/>
    </location>
</feature>
<name>A0A150M008_9BACI</name>
<accession>A0A150M008</accession>
<evidence type="ECO:0000256" key="5">
    <source>
        <dbReference type="SAM" id="Phobius"/>
    </source>
</evidence>
<feature type="transmembrane region" description="Helical" evidence="5">
    <location>
        <begin position="51"/>
        <end position="71"/>
    </location>
</feature>
<dbReference type="RefSeq" id="WP_321164616.1">
    <property type="nucleotide sequence ID" value="NZ_LQYT01000053.1"/>
</dbReference>
<dbReference type="InterPro" id="IPR007382">
    <property type="entry name" value="UPF0756_TM"/>
</dbReference>
<sequence length="73" mass="7902">MTYLFLLLFLAAGVFAKNQPLILAVLFLLFVKILFPGGRIFAILQEKGIDWGITIITVAVLVPVATGEIGLKA</sequence>